<dbReference type="AlphaFoldDB" id="A0A8X7W1W7"/>
<keyword evidence="2" id="KW-1185">Reference proteome</keyword>
<protein>
    <submittedName>
        <fullName evidence="1">Uncharacterized protein</fullName>
    </submittedName>
</protein>
<sequence length="187" mass="21210">MSQTHSTMTQGSVNAHWLITFKQDGPMYSVTGFEQAAAGISCFQRYLKLGKLEVGLSEINANNDKLQHFCNELVEYKLLLDKYLLDASPYYYTKKVLTRSTTAEQSEIESQQLGEDTIEALLLQESVDPTEQVKLGFLIGLVPRETEQNHSAHLKTTSMGIVIYPAGLMNLLRHFQDEYKNPEIYII</sequence>
<evidence type="ECO:0000313" key="1">
    <source>
        <dbReference type="EMBL" id="KAG2321437.1"/>
    </source>
</evidence>
<proteinExistence type="predicted"/>
<comment type="caution">
    <text evidence="1">The sequence shown here is derived from an EMBL/GenBank/DDBJ whole genome shotgun (WGS) entry which is preliminary data.</text>
</comment>
<evidence type="ECO:0000313" key="2">
    <source>
        <dbReference type="Proteomes" id="UP000886595"/>
    </source>
</evidence>
<organism evidence="1 2">
    <name type="scientific">Brassica carinata</name>
    <name type="common">Ethiopian mustard</name>
    <name type="synonym">Abyssinian cabbage</name>
    <dbReference type="NCBI Taxonomy" id="52824"/>
    <lineage>
        <taxon>Eukaryota</taxon>
        <taxon>Viridiplantae</taxon>
        <taxon>Streptophyta</taxon>
        <taxon>Embryophyta</taxon>
        <taxon>Tracheophyta</taxon>
        <taxon>Spermatophyta</taxon>
        <taxon>Magnoliopsida</taxon>
        <taxon>eudicotyledons</taxon>
        <taxon>Gunneridae</taxon>
        <taxon>Pentapetalae</taxon>
        <taxon>rosids</taxon>
        <taxon>malvids</taxon>
        <taxon>Brassicales</taxon>
        <taxon>Brassicaceae</taxon>
        <taxon>Brassiceae</taxon>
        <taxon>Brassica</taxon>
    </lineage>
</organism>
<accession>A0A8X7W1W7</accession>
<gene>
    <name evidence="1" type="ORF">Bca52824_014650</name>
</gene>
<reference evidence="1 2" key="1">
    <citation type="submission" date="2020-02" db="EMBL/GenBank/DDBJ databases">
        <authorList>
            <person name="Ma Q."/>
            <person name="Huang Y."/>
            <person name="Song X."/>
            <person name="Pei D."/>
        </authorList>
    </citation>
    <scope>NUCLEOTIDE SEQUENCE [LARGE SCALE GENOMIC DNA]</scope>
    <source>
        <strain evidence="1">Sxm20200214</strain>
        <tissue evidence="1">Leaf</tissue>
    </source>
</reference>
<dbReference type="EMBL" id="JAAMPC010000003">
    <property type="protein sequence ID" value="KAG2321437.1"/>
    <property type="molecule type" value="Genomic_DNA"/>
</dbReference>
<name>A0A8X7W1W7_BRACI</name>
<dbReference type="SUPFAM" id="SSF51445">
    <property type="entry name" value="(Trans)glycosidases"/>
    <property type="match status" value="1"/>
</dbReference>
<dbReference type="Proteomes" id="UP000886595">
    <property type="component" value="Unassembled WGS sequence"/>
</dbReference>
<dbReference type="InterPro" id="IPR017853">
    <property type="entry name" value="GH"/>
</dbReference>